<dbReference type="Proteomes" id="UP000033999">
    <property type="component" value="Unassembled WGS sequence"/>
</dbReference>
<feature type="transmembrane region" description="Helical" evidence="6">
    <location>
        <begin position="5"/>
        <end position="26"/>
    </location>
</feature>
<name>A0A0G1QEY9_9BACT</name>
<dbReference type="GO" id="GO:0035673">
    <property type="term" value="F:oligopeptide transmembrane transporter activity"/>
    <property type="evidence" value="ECO:0007669"/>
    <property type="project" value="InterPro"/>
</dbReference>
<comment type="caution">
    <text evidence="7">The sequence shown here is derived from an EMBL/GenBank/DDBJ whole genome shotgun (WGS) entry which is preliminary data.</text>
</comment>
<feature type="transmembrane region" description="Helical" evidence="6">
    <location>
        <begin position="166"/>
        <end position="188"/>
    </location>
</feature>
<dbReference type="PANTHER" id="PTHR31645:SF0">
    <property type="entry name" value="OLIGOPEPTIDE TRANSPORTER YGL114W-RELATED"/>
    <property type="match status" value="1"/>
</dbReference>
<dbReference type="EMBL" id="LCKX01000014">
    <property type="protein sequence ID" value="KKU07205.1"/>
    <property type="molecule type" value="Genomic_DNA"/>
</dbReference>
<evidence type="ECO:0000313" key="8">
    <source>
        <dbReference type="Proteomes" id="UP000033999"/>
    </source>
</evidence>
<sequence>MGSIIVPVIGAIASWFTYYAFGVPWWAGALSIPLIMILSVIGIHATALTSVTPVGALSKITQLSFSVVAPGQAITNLMAAGITAEAISNASNLVTDIKPGYMLGAKPRQTAWAHVFGIFAGSLVAVPVWYSMVNSTFTEFGTKKFPMPSAKVWQSIAELLANGFDALHYTATYALVIGLVLGVVVEITQKATKGRVPFSAMGFGLAFVMPFTNSLSMFLGCFTFWCIAKFAKQGSWLHRVVVSNQATIAGGCVAGGGIITVIILFAKKFAGIG</sequence>
<keyword evidence="3 6" id="KW-0812">Transmembrane</keyword>
<dbReference type="InterPro" id="IPR004813">
    <property type="entry name" value="OPT"/>
</dbReference>
<evidence type="ECO:0000256" key="6">
    <source>
        <dbReference type="SAM" id="Phobius"/>
    </source>
</evidence>
<evidence type="ECO:0000256" key="3">
    <source>
        <dbReference type="ARBA" id="ARBA00022692"/>
    </source>
</evidence>
<comment type="subcellular location">
    <subcellularLocation>
        <location evidence="1">Membrane</location>
        <topology evidence="1">Multi-pass membrane protein</topology>
    </subcellularLocation>
</comment>
<dbReference type="AlphaFoldDB" id="A0A0G1QEY9"/>
<feature type="transmembrane region" description="Helical" evidence="6">
    <location>
        <begin position="245"/>
        <end position="266"/>
    </location>
</feature>
<gene>
    <name evidence="7" type="ORF">UX10_C0014G0015</name>
</gene>
<keyword evidence="2" id="KW-0813">Transport</keyword>
<evidence type="ECO:0000313" key="7">
    <source>
        <dbReference type="EMBL" id="KKU07205.1"/>
    </source>
</evidence>
<dbReference type="Pfam" id="PF03169">
    <property type="entry name" value="OPT"/>
    <property type="match status" value="1"/>
</dbReference>
<evidence type="ECO:0008006" key="9">
    <source>
        <dbReference type="Google" id="ProtNLM"/>
    </source>
</evidence>
<feature type="transmembrane region" description="Helical" evidence="6">
    <location>
        <begin position="200"/>
        <end position="225"/>
    </location>
</feature>
<dbReference type="PANTHER" id="PTHR31645">
    <property type="entry name" value="OLIGOPEPTIDE TRANSPORTER YGL114W-RELATED"/>
    <property type="match status" value="1"/>
</dbReference>
<evidence type="ECO:0000256" key="1">
    <source>
        <dbReference type="ARBA" id="ARBA00004141"/>
    </source>
</evidence>
<dbReference type="InterPro" id="IPR045035">
    <property type="entry name" value="YSL-like"/>
</dbReference>
<feature type="transmembrane region" description="Helical" evidence="6">
    <location>
        <begin position="111"/>
        <end position="130"/>
    </location>
</feature>
<proteinExistence type="predicted"/>
<organism evidence="7 8">
    <name type="scientific">Candidatus Magasanikbacteria bacterium GW2011_GWA2_45_39</name>
    <dbReference type="NCBI Taxonomy" id="1619041"/>
    <lineage>
        <taxon>Bacteria</taxon>
        <taxon>Candidatus Magasanikiibacteriota</taxon>
    </lineage>
</organism>
<keyword evidence="4 6" id="KW-1133">Transmembrane helix</keyword>
<evidence type="ECO:0000256" key="5">
    <source>
        <dbReference type="ARBA" id="ARBA00023136"/>
    </source>
</evidence>
<dbReference type="GO" id="GO:0016020">
    <property type="term" value="C:membrane"/>
    <property type="evidence" value="ECO:0007669"/>
    <property type="project" value="UniProtKB-SubCell"/>
</dbReference>
<keyword evidence="5 6" id="KW-0472">Membrane</keyword>
<evidence type="ECO:0000256" key="4">
    <source>
        <dbReference type="ARBA" id="ARBA00022989"/>
    </source>
</evidence>
<protein>
    <recommendedName>
        <fullName evidence="9">Oligopeptide transporter, OPT family</fullName>
    </recommendedName>
</protein>
<feature type="transmembrane region" description="Helical" evidence="6">
    <location>
        <begin position="32"/>
        <end position="57"/>
    </location>
</feature>
<reference evidence="7 8" key="1">
    <citation type="journal article" date="2015" name="Nature">
        <title>rRNA introns, odd ribosomes, and small enigmatic genomes across a large radiation of phyla.</title>
        <authorList>
            <person name="Brown C.T."/>
            <person name="Hug L.A."/>
            <person name="Thomas B.C."/>
            <person name="Sharon I."/>
            <person name="Castelle C.J."/>
            <person name="Singh A."/>
            <person name="Wilkins M.J."/>
            <person name="Williams K.H."/>
            <person name="Banfield J.F."/>
        </authorList>
    </citation>
    <scope>NUCLEOTIDE SEQUENCE [LARGE SCALE GENOMIC DNA]</scope>
</reference>
<evidence type="ECO:0000256" key="2">
    <source>
        <dbReference type="ARBA" id="ARBA00022448"/>
    </source>
</evidence>
<accession>A0A0G1QEY9</accession>